<dbReference type="Proteomes" id="UP001190700">
    <property type="component" value="Unassembled WGS sequence"/>
</dbReference>
<dbReference type="InterPro" id="IPR018649">
    <property type="entry name" value="SHOCT"/>
</dbReference>
<name>A0AAE0ELY1_9CHLO</name>
<accession>A0AAE0ELY1</accession>
<sequence length="119" mass="13215">MDPAMKASLQQLKQLLDRGEISSSDFKAEKSKLLSLAGGFVYALTNAIQSDLKELAEFLALEILDTSEYVAQKRNVLDGTVSKTQDIPALTSDAQQSEITFEVETHKTAHNRYHAMMHT</sequence>
<dbReference type="AlphaFoldDB" id="A0AAE0ELY1"/>
<comment type="caution">
    <text evidence="2">The sequence shown here is derived from an EMBL/GenBank/DDBJ whole genome shotgun (WGS) entry which is preliminary data.</text>
</comment>
<keyword evidence="3" id="KW-1185">Reference proteome</keyword>
<organism evidence="2 3">
    <name type="scientific">Cymbomonas tetramitiformis</name>
    <dbReference type="NCBI Taxonomy" id="36881"/>
    <lineage>
        <taxon>Eukaryota</taxon>
        <taxon>Viridiplantae</taxon>
        <taxon>Chlorophyta</taxon>
        <taxon>Pyramimonadophyceae</taxon>
        <taxon>Pyramimonadales</taxon>
        <taxon>Pyramimonadaceae</taxon>
        <taxon>Cymbomonas</taxon>
    </lineage>
</organism>
<evidence type="ECO:0000259" key="1">
    <source>
        <dbReference type="Pfam" id="PF09851"/>
    </source>
</evidence>
<evidence type="ECO:0000313" key="3">
    <source>
        <dbReference type="Proteomes" id="UP001190700"/>
    </source>
</evidence>
<dbReference type="EMBL" id="LGRX02035775">
    <property type="protein sequence ID" value="KAK3233226.1"/>
    <property type="molecule type" value="Genomic_DNA"/>
</dbReference>
<evidence type="ECO:0000313" key="2">
    <source>
        <dbReference type="EMBL" id="KAK3233226.1"/>
    </source>
</evidence>
<protein>
    <recommendedName>
        <fullName evidence="1">SHOCT domain-containing protein</fullName>
    </recommendedName>
</protein>
<reference evidence="2 3" key="1">
    <citation type="journal article" date="2015" name="Genome Biol. Evol.">
        <title>Comparative Genomics of a Bacterivorous Green Alga Reveals Evolutionary Causalities and Consequences of Phago-Mixotrophic Mode of Nutrition.</title>
        <authorList>
            <person name="Burns J.A."/>
            <person name="Paasch A."/>
            <person name="Narechania A."/>
            <person name="Kim E."/>
        </authorList>
    </citation>
    <scope>NUCLEOTIDE SEQUENCE [LARGE SCALE GENOMIC DNA]</scope>
    <source>
        <strain evidence="2 3">PLY_AMNH</strain>
    </source>
</reference>
<proteinExistence type="predicted"/>
<feature type="domain" description="SHOCT" evidence="1">
    <location>
        <begin position="8"/>
        <end position="34"/>
    </location>
</feature>
<gene>
    <name evidence="2" type="ORF">CYMTET_56464</name>
</gene>
<dbReference type="Pfam" id="PF09851">
    <property type="entry name" value="SHOCT"/>
    <property type="match status" value="1"/>
</dbReference>